<evidence type="ECO:0000259" key="1">
    <source>
        <dbReference type="Pfam" id="PF10030"/>
    </source>
</evidence>
<reference evidence="2 3" key="1">
    <citation type="submission" date="2023-07" db="EMBL/GenBank/DDBJ databases">
        <title>Citrobacter selenititolerans sp. nov., isolated from seleniferous soil.</title>
        <authorList>
            <person name="Zhang S."/>
            <person name="Li K."/>
            <person name="Peng J."/>
            <person name="Wang H."/>
            <person name="Sun J."/>
            <person name="Guo Y."/>
        </authorList>
    </citation>
    <scope>NUCLEOTIDE SEQUENCE [LARGE SCALE GENOMIC DNA]</scope>
    <source>
        <strain evidence="2 3">S2-9</strain>
    </source>
</reference>
<dbReference type="Pfam" id="PF10030">
    <property type="entry name" value="DUF2272"/>
    <property type="match status" value="1"/>
</dbReference>
<dbReference type="InterPro" id="IPR023346">
    <property type="entry name" value="Lysozyme-like_dom_sf"/>
</dbReference>
<gene>
    <name evidence="2" type="ORF">Q0A17_14680</name>
</gene>
<dbReference type="RefSeq" id="WP_301699745.1">
    <property type="nucleotide sequence ID" value="NZ_JAUJYW010000005.1"/>
</dbReference>
<keyword evidence="3" id="KW-1185">Reference proteome</keyword>
<dbReference type="InterPro" id="IPR019262">
    <property type="entry name" value="DUF2272"/>
</dbReference>
<dbReference type="Gene3D" id="1.20.141.10">
    <property type="entry name" value="Chitosanase, subunit A, domain 1"/>
    <property type="match status" value="1"/>
</dbReference>
<accession>A0ABT8PWD0</accession>
<dbReference type="EMBL" id="JAUJYW010000005">
    <property type="protein sequence ID" value="MDN8600642.1"/>
    <property type="molecule type" value="Genomic_DNA"/>
</dbReference>
<proteinExistence type="predicted"/>
<dbReference type="InterPro" id="IPR000400">
    <property type="entry name" value="Glyco_hydro_46"/>
</dbReference>
<dbReference type="Pfam" id="PF01374">
    <property type="entry name" value="Glyco_hydro_46"/>
    <property type="match status" value="1"/>
</dbReference>
<comment type="caution">
    <text evidence="2">The sequence shown here is derived from an EMBL/GenBank/DDBJ whole genome shotgun (WGS) entry which is preliminary data.</text>
</comment>
<sequence length="476" mass="52685">MLLTPVQKSICERVLNAFETGSAEGDYSAIATFHDGPHQIRQVTYGRSQTTEYGKLKDLVARYVNANGQFSAELAPFVPLIGNTPLVDHEQFKSLLRRAGSDDPIMKTVQDLFFDERYFTPALKWAQTFGFKEALSMLVIYDSFVHSGSILPFLRSRFREVPPASGGNERTWISEYVRVRNSWLANHSNPVLHPTVYRTKCLRVEIERGNWDLSLVPINAHGIPVNPATGIPVNPVATPLTEQGTVPFIDEATSGNGAAAPASEPQFVVSSATGLTASAATIATEEWRFFGDQRYNRSGGIIHTGRKEGEDGWWQRVGLYWAKIGRDDLDGRDHDWPWSAAFISWVMRQAGAGDRFAYSASHATYISKSIRDRNQGNANALYWGYRLNERKPQVGDLVCWDRDPDKVVDYDHQHLGNYSSHTDLVVSVGADEIEIIGGNVGNSVTRRPLALNAEGFLAAGAQGGETLFAIMGYRAG</sequence>
<dbReference type="Proteomes" id="UP001174867">
    <property type="component" value="Unassembled WGS sequence"/>
</dbReference>
<protein>
    <submittedName>
        <fullName evidence="2">DUF2272 domain-containing protein</fullName>
    </submittedName>
</protein>
<dbReference type="SUPFAM" id="SSF53955">
    <property type="entry name" value="Lysozyme-like"/>
    <property type="match status" value="1"/>
</dbReference>
<evidence type="ECO:0000313" key="2">
    <source>
        <dbReference type="EMBL" id="MDN8600642.1"/>
    </source>
</evidence>
<organism evidence="2 3">
    <name type="scientific">Citrobacter enshiensis</name>
    <dbReference type="NCBI Taxonomy" id="2971264"/>
    <lineage>
        <taxon>Bacteria</taxon>
        <taxon>Pseudomonadati</taxon>
        <taxon>Pseudomonadota</taxon>
        <taxon>Gammaproteobacteria</taxon>
        <taxon>Enterobacterales</taxon>
        <taxon>Enterobacteriaceae</taxon>
        <taxon>Citrobacter</taxon>
    </lineage>
</organism>
<name>A0ABT8PWD0_9ENTR</name>
<feature type="domain" description="DUF2272" evidence="1">
    <location>
        <begin position="329"/>
        <end position="460"/>
    </location>
</feature>
<evidence type="ECO:0000313" key="3">
    <source>
        <dbReference type="Proteomes" id="UP001174867"/>
    </source>
</evidence>